<dbReference type="Proteomes" id="UP000464524">
    <property type="component" value="Chromosome"/>
</dbReference>
<organism evidence="14 15">
    <name type="scientific">Paraglaciecola mesophila</name>
    <dbReference type="NCBI Taxonomy" id="197222"/>
    <lineage>
        <taxon>Bacteria</taxon>
        <taxon>Pseudomonadati</taxon>
        <taxon>Pseudomonadota</taxon>
        <taxon>Gammaproteobacteria</taxon>
        <taxon>Alteromonadales</taxon>
        <taxon>Alteromonadaceae</taxon>
        <taxon>Paraglaciecola</taxon>
    </lineage>
</organism>
<dbReference type="PROSITE" id="PS50885">
    <property type="entry name" value="HAMP"/>
    <property type="match status" value="1"/>
</dbReference>
<keyword evidence="7 11" id="KW-0472">Membrane</keyword>
<evidence type="ECO:0000256" key="1">
    <source>
        <dbReference type="ARBA" id="ARBA00004651"/>
    </source>
</evidence>
<evidence type="ECO:0000259" key="13">
    <source>
        <dbReference type="PROSITE" id="PS50885"/>
    </source>
</evidence>
<evidence type="ECO:0000256" key="6">
    <source>
        <dbReference type="ARBA" id="ARBA00022989"/>
    </source>
</evidence>
<dbReference type="SUPFAM" id="SSF58104">
    <property type="entry name" value="Methyl-accepting chemotaxis protein (MCP) signaling domain"/>
    <property type="match status" value="1"/>
</dbReference>
<comment type="subcellular location">
    <subcellularLocation>
        <location evidence="1">Cell membrane</location>
        <topology evidence="1">Multi-pass membrane protein</topology>
    </subcellularLocation>
</comment>
<sequence>MKQLSIKQKIMLTLTLFVLLTAVFVGGISMMTARNAVESRVLSTELPNVVKRIANEIDSKIVAMQLIATQIATDAFILQWNAQGQSAQGEKTLIQVLKNAVSKHGLSAASFADKQTNRYWNQDGFLRTLKDDAADGWFFDYTQSKQPTMVSVYRDPNTGKTDLFVNYQQRNGRGLSGTAKSFKDVVDLLASFQLEQSGFVYLVDGQGNVRLHTDAGLINQADIASLYGVNNVTNLLNENDFNLAVINKNDTDFIVASSFIPSMNWFVVAQVPYDEIFASLHSATWHITLWALLIAVMACLAAWFVATSITQPISRLAQVFMRLGSGNADLTYRLPEHGQKEVADVAKGYNQFVSQLDQTFTEVVQNSVALKDVARSLQNKAGETLESAQHSDEHTQDISMNLSQVSSAVSEVAKSAESATLVAVQINSEGEQISQVITNTQQDINGLVSKINDVAEVIRSLSNNTDTIANVLENIQAISDQTNLLALNAAIEAARAGEQGRGFAVVADEVRTLAKRTADSTHEVQAIMQELKVTSASATKEISSIIEQSQITASSIGTAHQVLEANSAHFNDITHANRSVAAATEEQSVSIELINRNMQDIRSRSQENMHKIAQMADESGGLNALAQQLDALTHQFNKDKR</sequence>
<gene>
    <name evidence="14" type="ORF">FX988_01974</name>
</gene>
<dbReference type="Pfam" id="PF00672">
    <property type="entry name" value="HAMP"/>
    <property type="match status" value="1"/>
</dbReference>
<keyword evidence="4" id="KW-0145">Chemotaxis</keyword>
<dbReference type="SMART" id="SM00304">
    <property type="entry name" value="HAMP"/>
    <property type="match status" value="1"/>
</dbReference>
<dbReference type="CDD" id="cd12912">
    <property type="entry name" value="PDC2_MCP_like"/>
    <property type="match status" value="1"/>
</dbReference>
<accession>A0A857JI72</accession>
<evidence type="ECO:0000256" key="9">
    <source>
        <dbReference type="ARBA" id="ARBA00029447"/>
    </source>
</evidence>
<feature type="domain" description="Methyl-accepting transducer" evidence="12">
    <location>
        <begin position="366"/>
        <end position="602"/>
    </location>
</feature>
<dbReference type="InterPro" id="IPR004089">
    <property type="entry name" value="MCPsignal_dom"/>
</dbReference>
<keyword evidence="6 11" id="KW-1133">Transmembrane helix</keyword>
<protein>
    <submittedName>
        <fullName evidence="14">Methyl-accepting chemotaxis protein McpH</fullName>
    </submittedName>
</protein>
<evidence type="ECO:0000256" key="3">
    <source>
        <dbReference type="ARBA" id="ARBA00022481"/>
    </source>
</evidence>
<keyword evidence="8 10" id="KW-0807">Transducer</keyword>
<dbReference type="Gene3D" id="3.30.450.20">
    <property type="entry name" value="PAS domain"/>
    <property type="match status" value="1"/>
</dbReference>
<evidence type="ECO:0000313" key="15">
    <source>
        <dbReference type="Proteomes" id="UP000464524"/>
    </source>
</evidence>
<dbReference type="Gene3D" id="1.10.287.950">
    <property type="entry name" value="Methyl-accepting chemotaxis protein"/>
    <property type="match status" value="1"/>
</dbReference>
<name>A0A857JI72_9ALTE</name>
<dbReference type="Pfam" id="PF00015">
    <property type="entry name" value="MCPsignal"/>
    <property type="match status" value="1"/>
</dbReference>
<dbReference type="GO" id="GO:0007165">
    <property type="term" value="P:signal transduction"/>
    <property type="evidence" value="ECO:0007669"/>
    <property type="project" value="UniProtKB-KW"/>
</dbReference>
<keyword evidence="15" id="KW-1185">Reference proteome</keyword>
<feature type="domain" description="HAMP" evidence="13">
    <location>
        <begin position="307"/>
        <end position="361"/>
    </location>
</feature>
<dbReference type="RefSeq" id="WP_201751648.1">
    <property type="nucleotide sequence ID" value="NZ_CP047656.1"/>
</dbReference>
<dbReference type="AlphaFoldDB" id="A0A857JI72"/>
<evidence type="ECO:0000256" key="2">
    <source>
        <dbReference type="ARBA" id="ARBA00022475"/>
    </source>
</evidence>
<dbReference type="InterPro" id="IPR033479">
    <property type="entry name" value="dCache_1"/>
</dbReference>
<dbReference type="PROSITE" id="PS50111">
    <property type="entry name" value="CHEMOTAXIS_TRANSDUC_2"/>
    <property type="match status" value="1"/>
</dbReference>
<dbReference type="PANTHER" id="PTHR32089:SF39">
    <property type="entry name" value="METHYL-ACCEPTING CHEMOTAXIS PROTEIN HLYB"/>
    <property type="match status" value="1"/>
</dbReference>
<feature type="transmembrane region" description="Helical" evidence="11">
    <location>
        <begin position="287"/>
        <end position="306"/>
    </location>
</feature>
<evidence type="ECO:0000259" key="12">
    <source>
        <dbReference type="PROSITE" id="PS50111"/>
    </source>
</evidence>
<comment type="similarity">
    <text evidence="9">Belongs to the methyl-accepting chemotaxis (MCP) protein family.</text>
</comment>
<dbReference type="EMBL" id="CP047656">
    <property type="protein sequence ID" value="QHJ11739.1"/>
    <property type="molecule type" value="Genomic_DNA"/>
</dbReference>
<keyword evidence="3" id="KW-0488">Methylation</keyword>
<dbReference type="SMART" id="SM00283">
    <property type="entry name" value="MA"/>
    <property type="match status" value="1"/>
</dbReference>
<evidence type="ECO:0000256" key="8">
    <source>
        <dbReference type="ARBA" id="ARBA00023224"/>
    </source>
</evidence>
<keyword evidence="2" id="KW-1003">Cell membrane</keyword>
<evidence type="ECO:0000256" key="11">
    <source>
        <dbReference type="SAM" id="Phobius"/>
    </source>
</evidence>
<dbReference type="InterPro" id="IPR003660">
    <property type="entry name" value="HAMP_dom"/>
</dbReference>
<dbReference type="GO" id="GO:0006935">
    <property type="term" value="P:chemotaxis"/>
    <property type="evidence" value="ECO:0007669"/>
    <property type="project" value="UniProtKB-KW"/>
</dbReference>
<dbReference type="Pfam" id="PF02743">
    <property type="entry name" value="dCache_1"/>
    <property type="match status" value="1"/>
</dbReference>
<keyword evidence="5 11" id="KW-0812">Transmembrane</keyword>
<dbReference type="PANTHER" id="PTHR32089">
    <property type="entry name" value="METHYL-ACCEPTING CHEMOTAXIS PROTEIN MCPB"/>
    <property type="match status" value="1"/>
</dbReference>
<evidence type="ECO:0000256" key="4">
    <source>
        <dbReference type="ARBA" id="ARBA00022500"/>
    </source>
</evidence>
<dbReference type="GO" id="GO:0005886">
    <property type="term" value="C:plasma membrane"/>
    <property type="evidence" value="ECO:0007669"/>
    <property type="project" value="UniProtKB-SubCell"/>
</dbReference>
<dbReference type="CDD" id="cd06225">
    <property type="entry name" value="HAMP"/>
    <property type="match status" value="1"/>
</dbReference>
<evidence type="ECO:0000256" key="5">
    <source>
        <dbReference type="ARBA" id="ARBA00022692"/>
    </source>
</evidence>
<reference evidence="14 15" key="1">
    <citation type="submission" date="2019-12" db="EMBL/GenBank/DDBJ databases">
        <title>Genome sequencing and assembly of endphytes of Porphyra tenera.</title>
        <authorList>
            <person name="Park J.M."/>
            <person name="Shin R."/>
            <person name="Jo S.H."/>
        </authorList>
    </citation>
    <scope>NUCLEOTIDE SEQUENCE [LARGE SCALE GENOMIC DNA]</scope>
    <source>
        <strain evidence="14 15">GPM4</strain>
    </source>
</reference>
<evidence type="ECO:0000256" key="10">
    <source>
        <dbReference type="PROSITE-ProRule" id="PRU00284"/>
    </source>
</evidence>
<proteinExistence type="inferred from homology"/>
<dbReference type="FunFam" id="1.10.287.950:FF:000001">
    <property type="entry name" value="Methyl-accepting chemotaxis sensory transducer"/>
    <property type="match status" value="1"/>
</dbReference>
<dbReference type="KEGG" id="pmes:FX988_01974"/>
<evidence type="ECO:0000256" key="7">
    <source>
        <dbReference type="ARBA" id="ARBA00023136"/>
    </source>
</evidence>
<evidence type="ECO:0000313" key="14">
    <source>
        <dbReference type="EMBL" id="QHJ11739.1"/>
    </source>
</evidence>